<evidence type="ECO:0000313" key="2">
    <source>
        <dbReference type="Proteomes" id="UP000887013"/>
    </source>
</evidence>
<keyword evidence="2" id="KW-1185">Reference proteome</keyword>
<dbReference type="AlphaFoldDB" id="A0A8X6MD03"/>
<organism evidence="1 2">
    <name type="scientific">Nephila pilipes</name>
    <name type="common">Giant wood spider</name>
    <name type="synonym">Nephila maculata</name>
    <dbReference type="NCBI Taxonomy" id="299642"/>
    <lineage>
        <taxon>Eukaryota</taxon>
        <taxon>Metazoa</taxon>
        <taxon>Ecdysozoa</taxon>
        <taxon>Arthropoda</taxon>
        <taxon>Chelicerata</taxon>
        <taxon>Arachnida</taxon>
        <taxon>Araneae</taxon>
        <taxon>Araneomorphae</taxon>
        <taxon>Entelegynae</taxon>
        <taxon>Araneoidea</taxon>
        <taxon>Nephilidae</taxon>
        <taxon>Nephila</taxon>
    </lineage>
</organism>
<reference evidence="1" key="1">
    <citation type="submission" date="2020-08" db="EMBL/GenBank/DDBJ databases">
        <title>Multicomponent nature underlies the extraordinary mechanical properties of spider dragline silk.</title>
        <authorList>
            <person name="Kono N."/>
            <person name="Nakamura H."/>
            <person name="Mori M."/>
            <person name="Yoshida Y."/>
            <person name="Ohtoshi R."/>
            <person name="Malay A.D."/>
            <person name="Moran D.A.P."/>
            <person name="Tomita M."/>
            <person name="Numata K."/>
            <person name="Arakawa K."/>
        </authorList>
    </citation>
    <scope>NUCLEOTIDE SEQUENCE</scope>
</reference>
<evidence type="ECO:0000313" key="1">
    <source>
        <dbReference type="EMBL" id="GFS45378.1"/>
    </source>
</evidence>
<gene>
    <name evidence="1" type="ORF">NPIL_366661</name>
</gene>
<dbReference type="Proteomes" id="UP000887013">
    <property type="component" value="Unassembled WGS sequence"/>
</dbReference>
<comment type="caution">
    <text evidence="1">The sequence shown here is derived from an EMBL/GenBank/DDBJ whole genome shotgun (WGS) entry which is preliminary data.</text>
</comment>
<protein>
    <submittedName>
        <fullName evidence="1">Uncharacterized protein</fullName>
    </submittedName>
</protein>
<dbReference type="EMBL" id="BMAW01090531">
    <property type="protein sequence ID" value="GFS45378.1"/>
    <property type="molecule type" value="Genomic_DNA"/>
</dbReference>
<proteinExistence type="predicted"/>
<name>A0A8X6MD03_NEPPI</name>
<sequence length="174" mass="19886">MKKNSNPENDISLTVTITQNDFFENLINISNSYVKLIRVVSFLYRFIRNCRTRSANVKGSLTSQKVSYAENWLIRSLHEKEFPEEMGKLLAGEPIPIRKMQQQLTSMLNRNCINGDHPQLSSTTETIYEFSNSETKTLGVTWGPTGDCFCCPLHRMVRDVLRHGPGPRLVLYSA</sequence>
<accession>A0A8X6MD03</accession>